<keyword evidence="4 5" id="KW-0274">FAD</keyword>
<dbReference type="Gene3D" id="1.20.140.10">
    <property type="entry name" value="Butyryl-CoA Dehydrogenase, subunit A, domain 3"/>
    <property type="match status" value="1"/>
</dbReference>
<keyword evidence="3 5" id="KW-0285">Flavoprotein</keyword>
<dbReference type="PANTHER" id="PTHR43884">
    <property type="entry name" value="ACYL-COA DEHYDROGENASE"/>
    <property type="match status" value="1"/>
</dbReference>
<dbReference type="GO" id="GO:0046359">
    <property type="term" value="P:butyrate catabolic process"/>
    <property type="evidence" value="ECO:0007669"/>
    <property type="project" value="TreeGrafter"/>
</dbReference>
<dbReference type="RefSeq" id="WP_132422753.1">
    <property type="nucleotide sequence ID" value="NZ_SMFZ01000001.1"/>
</dbReference>
<dbReference type="Pfam" id="PF00441">
    <property type="entry name" value="Acyl-CoA_dh_1"/>
    <property type="match status" value="1"/>
</dbReference>
<accession>A0A4R1I7I1</accession>
<evidence type="ECO:0000256" key="1">
    <source>
        <dbReference type="ARBA" id="ARBA00001974"/>
    </source>
</evidence>
<dbReference type="EMBL" id="SMFZ01000001">
    <property type="protein sequence ID" value="TCK26072.1"/>
    <property type="molecule type" value="Genomic_DNA"/>
</dbReference>
<keyword evidence="10" id="KW-1185">Reference proteome</keyword>
<dbReference type="SUPFAM" id="SSF47203">
    <property type="entry name" value="Acyl-CoA dehydrogenase C-terminal domain-like"/>
    <property type="match status" value="1"/>
</dbReference>
<dbReference type="OrthoDB" id="2769798at2"/>
<feature type="domain" description="Acyl-CoA dehydrogenase/oxidase N-terminal" evidence="8">
    <location>
        <begin position="9"/>
        <end position="122"/>
    </location>
</feature>
<feature type="domain" description="Acyl-CoA dehydrogenase/oxidase C-terminal" evidence="6">
    <location>
        <begin position="249"/>
        <end position="396"/>
    </location>
</feature>
<dbReference type="InterPro" id="IPR046373">
    <property type="entry name" value="Acyl-CoA_Oxase/DH_mid-dom_sf"/>
</dbReference>
<evidence type="ECO:0000256" key="5">
    <source>
        <dbReference type="RuleBase" id="RU362125"/>
    </source>
</evidence>
<name>A0A4R1I7I1_PSEEN</name>
<protein>
    <submittedName>
        <fullName evidence="9">Acyl-CoA dehydrogenase</fullName>
    </submittedName>
</protein>
<dbReference type="InterPro" id="IPR037069">
    <property type="entry name" value="AcylCoA_DH/ox_N_sf"/>
</dbReference>
<evidence type="ECO:0000259" key="7">
    <source>
        <dbReference type="Pfam" id="PF02770"/>
    </source>
</evidence>
<keyword evidence="5" id="KW-0560">Oxidoreductase</keyword>
<evidence type="ECO:0000256" key="4">
    <source>
        <dbReference type="ARBA" id="ARBA00022827"/>
    </source>
</evidence>
<evidence type="ECO:0000256" key="3">
    <source>
        <dbReference type="ARBA" id="ARBA00022630"/>
    </source>
</evidence>
<dbReference type="SUPFAM" id="SSF56645">
    <property type="entry name" value="Acyl-CoA dehydrogenase NM domain-like"/>
    <property type="match status" value="1"/>
</dbReference>
<gene>
    <name evidence="9" type="ORF">EV378_1900</name>
</gene>
<comment type="cofactor">
    <cofactor evidence="1 5">
        <name>FAD</name>
        <dbReference type="ChEBI" id="CHEBI:57692"/>
    </cofactor>
</comment>
<feature type="domain" description="Acyl-CoA oxidase/dehydrogenase middle" evidence="7">
    <location>
        <begin position="130"/>
        <end position="237"/>
    </location>
</feature>
<dbReference type="CDD" id="cd00567">
    <property type="entry name" value="ACAD"/>
    <property type="match status" value="1"/>
</dbReference>
<evidence type="ECO:0000259" key="6">
    <source>
        <dbReference type="Pfam" id="PF00441"/>
    </source>
</evidence>
<dbReference type="InterPro" id="IPR009100">
    <property type="entry name" value="AcylCoA_DH/oxidase_NM_dom_sf"/>
</dbReference>
<evidence type="ECO:0000256" key="2">
    <source>
        <dbReference type="ARBA" id="ARBA00009347"/>
    </source>
</evidence>
<dbReference type="Pfam" id="PF02771">
    <property type="entry name" value="Acyl-CoA_dh_N"/>
    <property type="match status" value="1"/>
</dbReference>
<dbReference type="Gene3D" id="1.10.540.10">
    <property type="entry name" value="Acyl-CoA dehydrogenase/oxidase, N-terminal domain"/>
    <property type="match status" value="1"/>
</dbReference>
<dbReference type="GO" id="GO:0003995">
    <property type="term" value="F:acyl-CoA dehydrogenase activity"/>
    <property type="evidence" value="ECO:0007669"/>
    <property type="project" value="TreeGrafter"/>
</dbReference>
<dbReference type="GO" id="GO:0033539">
    <property type="term" value="P:fatty acid beta-oxidation using acyl-CoA dehydrogenase"/>
    <property type="evidence" value="ECO:0007669"/>
    <property type="project" value="TreeGrafter"/>
</dbReference>
<evidence type="ECO:0000313" key="9">
    <source>
        <dbReference type="EMBL" id="TCK26072.1"/>
    </source>
</evidence>
<dbReference type="Pfam" id="PF02770">
    <property type="entry name" value="Acyl-CoA_dh_M"/>
    <property type="match status" value="1"/>
</dbReference>
<organism evidence="9 10">
    <name type="scientific">Pseudonocardia endophytica</name>
    <dbReference type="NCBI Taxonomy" id="401976"/>
    <lineage>
        <taxon>Bacteria</taxon>
        <taxon>Bacillati</taxon>
        <taxon>Actinomycetota</taxon>
        <taxon>Actinomycetes</taxon>
        <taxon>Pseudonocardiales</taxon>
        <taxon>Pseudonocardiaceae</taxon>
        <taxon>Pseudonocardia</taxon>
    </lineage>
</organism>
<proteinExistence type="inferred from homology"/>
<comment type="caution">
    <text evidence="9">The sequence shown here is derived from an EMBL/GenBank/DDBJ whole genome shotgun (WGS) entry which is preliminary data.</text>
</comment>
<dbReference type="AlphaFoldDB" id="A0A4R1I7I1"/>
<reference evidence="9 10" key="1">
    <citation type="submission" date="2019-03" db="EMBL/GenBank/DDBJ databases">
        <title>Sequencing the genomes of 1000 actinobacteria strains.</title>
        <authorList>
            <person name="Klenk H.-P."/>
        </authorList>
    </citation>
    <scope>NUCLEOTIDE SEQUENCE [LARGE SCALE GENOMIC DNA]</scope>
    <source>
        <strain evidence="9 10">DSM 44969</strain>
    </source>
</reference>
<dbReference type="InterPro" id="IPR013786">
    <property type="entry name" value="AcylCoA_DH/ox_N"/>
</dbReference>
<comment type="similarity">
    <text evidence="2 5">Belongs to the acyl-CoA dehydrogenase family.</text>
</comment>
<dbReference type="PANTHER" id="PTHR43884:SF12">
    <property type="entry name" value="ISOVALERYL-COA DEHYDROGENASE, MITOCHONDRIAL-RELATED"/>
    <property type="match status" value="1"/>
</dbReference>
<evidence type="ECO:0000259" key="8">
    <source>
        <dbReference type="Pfam" id="PF02771"/>
    </source>
</evidence>
<dbReference type="InterPro" id="IPR009075">
    <property type="entry name" value="AcylCo_DH/oxidase_C"/>
</dbReference>
<dbReference type="Proteomes" id="UP000295560">
    <property type="component" value="Unassembled WGS sequence"/>
</dbReference>
<dbReference type="InterPro" id="IPR006091">
    <property type="entry name" value="Acyl-CoA_Oxase/DH_mid-dom"/>
</dbReference>
<sequence>MTLDFSLDEGQMAVRTQARQFADAVLSGVGPAIASIPEPEERFYAIKPFFQQMVDAGFVKALIPAEYGGAKFTSLQFVLAVEEIARVDVNVASAVLGCGLGLYPIVNFGTDEQKQRWLPAFCGSEPKLAAIAYTEVTGGANYDSPDPKVGVQTHARIDGDEIVLNGSKHYTTNGSGWDGLGADLIAVVCRTDLSKPPRESLAVVMVERGTRGVEITGTLDTMGHRATNSPRIEFRDVRVPIGNLLGRPGDGMDIVKSVFSWTCAPIGAACVGRMRAAFDYAYEFCTTDSRSGPHPVIEYQNAGYMLADIKIRIEAARYLSWKAADHFDKTGGKDRELANITKVYASELSVQVVYDAMRLVGVDAYTDQTPIGGIMEDVLCFPVYDGGNMGVRRRQLHEMFMEPSYDPLAIAENRLSVGS</sequence>
<evidence type="ECO:0000313" key="10">
    <source>
        <dbReference type="Proteomes" id="UP000295560"/>
    </source>
</evidence>
<dbReference type="GO" id="GO:0050660">
    <property type="term" value="F:flavin adenine dinucleotide binding"/>
    <property type="evidence" value="ECO:0007669"/>
    <property type="project" value="InterPro"/>
</dbReference>
<dbReference type="InterPro" id="IPR036250">
    <property type="entry name" value="AcylCo_DH-like_C"/>
</dbReference>
<dbReference type="Gene3D" id="2.40.110.10">
    <property type="entry name" value="Butyryl-CoA Dehydrogenase, subunit A, domain 2"/>
    <property type="match status" value="1"/>
</dbReference>